<dbReference type="GO" id="GO:0008270">
    <property type="term" value="F:zinc ion binding"/>
    <property type="evidence" value="ECO:0007669"/>
    <property type="project" value="InterPro"/>
</dbReference>
<dbReference type="NCBIfam" id="TIGR00756">
    <property type="entry name" value="PPR"/>
    <property type="match status" value="6"/>
</dbReference>
<dbReference type="GO" id="GO:0005739">
    <property type="term" value="C:mitochondrion"/>
    <property type="evidence" value="ECO:0007669"/>
    <property type="project" value="TreeGrafter"/>
</dbReference>
<organism evidence="5 6">
    <name type="scientific">Genlisea aurea</name>
    <dbReference type="NCBI Taxonomy" id="192259"/>
    <lineage>
        <taxon>Eukaryota</taxon>
        <taxon>Viridiplantae</taxon>
        <taxon>Streptophyta</taxon>
        <taxon>Embryophyta</taxon>
        <taxon>Tracheophyta</taxon>
        <taxon>Spermatophyta</taxon>
        <taxon>Magnoliopsida</taxon>
        <taxon>eudicotyledons</taxon>
        <taxon>Gunneridae</taxon>
        <taxon>Pentapetalae</taxon>
        <taxon>asterids</taxon>
        <taxon>lamiids</taxon>
        <taxon>Lamiales</taxon>
        <taxon>Lentibulariaceae</taxon>
        <taxon>Genlisea</taxon>
    </lineage>
</organism>
<comment type="similarity">
    <text evidence="1">Belongs to the PPR family. PCMP-H subfamily.</text>
</comment>
<evidence type="ECO:0000259" key="4">
    <source>
        <dbReference type="Pfam" id="PF14432"/>
    </source>
</evidence>
<sequence length="855" mass="95771">LMHSKIILFGHGNSLHICNFLVDLHLKNEFVESAFQIFRNMSVRDSATWVAMISGLSQTGHEVEAINLYSEMRRLGAFPTPYVFSSVISACSKMNLYDPGEQLHASILKWGFSSDIYVCNSLSTLYTRSGRLSFAEKIFIEMQCKDEVTYNALISGFSMQGLFLKSFQIFQEMQSLFLKPSVVTIATLLGSCASTGAVCKGLQLHSYAVKAGMCSDVIVEGSLLDLYVKCHDIESARKFFLETGSDNVVLWNVMLVAYGQMGDLSESFNVFSQMKISGFHPNQYTYPSILRTCTYLGLLFQGQQVHAQVVKAGFDSNVYVCSVLIDMYAKLGKLGTALRIFRCYNEDDVVSWTAMIAGYAQHEMFTEALKLFVELQGRRIKLDKIVLASAISACAGIQGLELGSQIHGHSTVHGFSSDISIGNALVSLYARCALVKEAYSAFEKLHEKDHVSWNGLISGFGQSGKCEEALKVFSQMIHFGEEADVFTYGSSISAAANTTNSKLGKKIHARTLKTGYDSEVEVCNALITFYAKCGWIDDGRRVFINMAIKNEVSWNAMITGYSQHGYGHRAVELFEEMKVSSKVSPNHITYVGILTACSHVGMTEEGMRYFTSMSEHHGLLPTEEHYACVVDILGRSGQLHRARSFLESMPMEPSPMAWRALLSACTLHKNLEIGEFAAKHLIELEPKDSAAYVLMSNLYSLTSKRDEARRLMRDRGVKKEPGQSWIEVKNSVHAFFVGDRMHPLAGEIYEYLEDLNMKVIAIGYRKDSGSYDEEEEEVGKRKNAAVHSEKLAVSFGLVSLARIIPLLVIKNLRVCRDCHDWIRLVTKVEDRSIVVRDTYRFHHFQDGMCSCKDYW</sequence>
<dbReference type="FunFam" id="1.25.40.10:FF:000343">
    <property type="entry name" value="Pentatricopeptide repeat-containing protein At3g58590"/>
    <property type="match status" value="1"/>
</dbReference>
<dbReference type="FunFam" id="1.25.40.10:FF:000381">
    <property type="entry name" value="Pentatricopeptide repeat-containing protein"/>
    <property type="match status" value="1"/>
</dbReference>
<dbReference type="InterPro" id="IPR046849">
    <property type="entry name" value="E2_motif"/>
</dbReference>
<evidence type="ECO:0000313" key="6">
    <source>
        <dbReference type="Proteomes" id="UP000015453"/>
    </source>
</evidence>
<accession>S8CFZ0</accession>
<comment type="caution">
    <text evidence="5">The sequence shown here is derived from an EMBL/GenBank/DDBJ whole genome shotgun (WGS) entry which is preliminary data.</text>
</comment>
<dbReference type="FunFam" id="1.25.40.10:FF:000031">
    <property type="entry name" value="Pentatricopeptide repeat-containing protein mitochondrial"/>
    <property type="match status" value="1"/>
</dbReference>
<dbReference type="FunFam" id="1.25.40.10:FF:000073">
    <property type="entry name" value="Pentatricopeptide repeat-containing protein chloroplastic"/>
    <property type="match status" value="1"/>
</dbReference>
<dbReference type="AlphaFoldDB" id="S8CFZ0"/>
<dbReference type="Pfam" id="PF20431">
    <property type="entry name" value="E_motif"/>
    <property type="match status" value="1"/>
</dbReference>
<evidence type="ECO:0000256" key="1">
    <source>
        <dbReference type="ARBA" id="ARBA00006643"/>
    </source>
</evidence>
<feature type="repeat" description="PPR" evidence="3">
    <location>
        <begin position="247"/>
        <end position="281"/>
    </location>
</feature>
<feature type="domain" description="DYW" evidence="4">
    <location>
        <begin position="764"/>
        <end position="855"/>
    </location>
</feature>
<dbReference type="PANTHER" id="PTHR24015">
    <property type="entry name" value="OS07G0578800 PROTEIN-RELATED"/>
    <property type="match status" value="1"/>
</dbReference>
<feature type="non-terminal residue" evidence="5">
    <location>
        <position position="1"/>
    </location>
</feature>
<feature type="repeat" description="PPR" evidence="3">
    <location>
        <begin position="348"/>
        <end position="382"/>
    </location>
</feature>
<name>S8CFZ0_9LAMI</name>
<feature type="repeat" description="PPR" evidence="3">
    <location>
        <begin position="45"/>
        <end position="79"/>
    </location>
</feature>
<dbReference type="Pfam" id="PF01535">
    <property type="entry name" value="PPR"/>
    <property type="match status" value="4"/>
</dbReference>
<dbReference type="InterPro" id="IPR046960">
    <property type="entry name" value="PPR_At4g14850-like_plant"/>
</dbReference>
<dbReference type="InterPro" id="IPR046848">
    <property type="entry name" value="E_motif"/>
</dbReference>
<dbReference type="OrthoDB" id="185373at2759"/>
<dbReference type="EMBL" id="AUSU01005493">
    <property type="protein sequence ID" value="EPS63426.1"/>
    <property type="molecule type" value="Genomic_DNA"/>
</dbReference>
<dbReference type="InterPro" id="IPR032867">
    <property type="entry name" value="DYW_dom"/>
</dbReference>
<dbReference type="GO" id="GO:0003723">
    <property type="term" value="F:RNA binding"/>
    <property type="evidence" value="ECO:0007669"/>
    <property type="project" value="InterPro"/>
</dbReference>
<dbReference type="PANTHER" id="PTHR24015:SF2038">
    <property type="entry name" value="REPEAT-CONTAINING PROTEIN, PUTATIVE-RELATED"/>
    <property type="match status" value="1"/>
</dbReference>
<dbReference type="GO" id="GO:0009451">
    <property type="term" value="P:RNA modification"/>
    <property type="evidence" value="ECO:0007669"/>
    <property type="project" value="InterPro"/>
</dbReference>
<keyword evidence="6" id="KW-1185">Reference proteome</keyword>
<dbReference type="Proteomes" id="UP000015453">
    <property type="component" value="Unassembled WGS sequence"/>
</dbReference>
<evidence type="ECO:0000313" key="5">
    <source>
        <dbReference type="EMBL" id="EPS63426.1"/>
    </source>
</evidence>
<keyword evidence="2" id="KW-0677">Repeat</keyword>
<evidence type="ECO:0000256" key="2">
    <source>
        <dbReference type="ARBA" id="ARBA00022737"/>
    </source>
</evidence>
<dbReference type="Pfam" id="PF13041">
    <property type="entry name" value="PPR_2"/>
    <property type="match status" value="5"/>
</dbReference>
<dbReference type="InterPro" id="IPR011990">
    <property type="entry name" value="TPR-like_helical_dom_sf"/>
</dbReference>
<feature type="repeat" description="PPR" evidence="3">
    <location>
        <begin position="550"/>
        <end position="584"/>
    </location>
</feature>
<reference evidence="5 6" key="1">
    <citation type="journal article" date="2013" name="BMC Genomics">
        <title>The miniature genome of a carnivorous plant Genlisea aurea contains a low number of genes and short non-coding sequences.</title>
        <authorList>
            <person name="Leushkin E.V."/>
            <person name="Sutormin R.A."/>
            <person name="Nabieva E.R."/>
            <person name="Penin A.A."/>
            <person name="Kondrashov A.S."/>
            <person name="Logacheva M.D."/>
        </authorList>
    </citation>
    <scope>NUCLEOTIDE SEQUENCE [LARGE SCALE GENOMIC DNA]</scope>
</reference>
<feature type="repeat" description="PPR" evidence="3">
    <location>
        <begin position="146"/>
        <end position="180"/>
    </location>
</feature>
<dbReference type="Gene3D" id="1.25.40.10">
    <property type="entry name" value="Tetratricopeptide repeat domain"/>
    <property type="match status" value="5"/>
</dbReference>
<gene>
    <name evidence="5" type="ORF">M569_11356</name>
</gene>
<proteinExistence type="inferred from homology"/>
<dbReference type="Pfam" id="PF14432">
    <property type="entry name" value="DYW_deaminase"/>
    <property type="match status" value="1"/>
</dbReference>
<dbReference type="Pfam" id="PF20430">
    <property type="entry name" value="Eplus_motif"/>
    <property type="match status" value="1"/>
</dbReference>
<dbReference type="InterPro" id="IPR002885">
    <property type="entry name" value="PPR_rpt"/>
</dbReference>
<dbReference type="FunFam" id="1.25.40.10:FF:000366">
    <property type="entry name" value="Pentatricopeptide (PPR) repeat-containing protein"/>
    <property type="match status" value="1"/>
</dbReference>
<evidence type="ECO:0000256" key="3">
    <source>
        <dbReference type="PROSITE-ProRule" id="PRU00708"/>
    </source>
</evidence>
<protein>
    <recommendedName>
        <fullName evidence="4">DYW domain-containing protein</fullName>
    </recommendedName>
</protein>
<feature type="repeat" description="PPR" evidence="3">
    <location>
        <begin position="449"/>
        <end position="483"/>
    </location>
</feature>
<dbReference type="PROSITE" id="PS51375">
    <property type="entry name" value="PPR"/>
    <property type="match status" value="6"/>
</dbReference>